<name>A0A839HP34_9BURK</name>
<dbReference type="SUPFAM" id="SSF51735">
    <property type="entry name" value="NAD(P)-binding Rossmann-fold domains"/>
    <property type="match status" value="1"/>
</dbReference>
<dbReference type="EMBL" id="JACIVI010000001">
    <property type="protein sequence ID" value="MBB1160761.1"/>
    <property type="molecule type" value="Genomic_DNA"/>
</dbReference>
<dbReference type="Pfam" id="PF00106">
    <property type="entry name" value="adh_short"/>
    <property type="match status" value="1"/>
</dbReference>
<reference evidence="4 5" key="1">
    <citation type="submission" date="2020-08" db="EMBL/GenBank/DDBJ databases">
        <title>Aquariorum lacteus gen. nov., sp. nov., a new member of the family Comamonadaceae, isolated from freshwater aquarium.</title>
        <authorList>
            <person name="Chun S.-J."/>
        </authorList>
    </citation>
    <scope>NUCLEOTIDE SEQUENCE [LARGE SCALE GENOMIC DNA]</scope>
    <source>
        <strain evidence="4 5">SJAQ100</strain>
    </source>
</reference>
<feature type="transmembrane region" description="Helical" evidence="3">
    <location>
        <begin position="221"/>
        <end position="238"/>
    </location>
</feature>
<keyword evidence="3" id="KW-0472">Membrane</keyword>
<keyword evidence="3" id="KW-0812">Transmembrane</keyword>
<dbReference type="Proteomes" id="UP000586093">
    <property type="component" value="Unassembled WGS sequence"/>
</dbReference>
<keyword evidence="2" id="KW-0560">Oxidoreductase</keyword>
<sequence>MNRILIFGATSAIAAAAARLWVARGARVHLVGRSPAKLEALQQDLQVRAGGGAAAISARSADLDRLAELPALLDEAWAALGGGVDVVLIAQGTLPDQAACEASLDETLAQLHTNGVAVVALCTLLAQRMAPGSALAVITSVAGDRGRQSNYVYGAAKGLVSRFLQGLRNRLASRDIAVVDIRPGFVDTPMTASIAKKGALWAQPKAIARGIVAAVDRRADIVYLPAIWQLIMLIITGIPEKIFKKLKL</sequence>
<evidence type="ECO:0000256" key="1">
    <source>
        <dbReference type="ARBA" id="ARBA00006484"/>
    </source>
</evidence>
<evidence type="ECO:0000256" key="3">
    <source>
        <dbReference type="SAM" id="Phobius"/>
    </source>
</evidence>
<dbReference type="PANTHER" id="PTHR44196">
    <property type="entry name" value="DEHYDROGENASE/REDUCTASE SDR FAMILY MEMBER 7B"/>
    <property type="match status" value="1"/>
</dbReference>
<dbReference type="GO" id="GO:0016020">
    <property type="term" value="C:membrane"/>
    <property type="evidence" value="ECO:0007669"/>
    <property type="project" value="TreeGrafter"/>
</dbReference>
<dbReference type="RefSeq" id="WP_182661007.1">
    <property type="nucleotide sequence ID" value="NZ_JACIVI010000001.1"/>
</dbReference>
<dbReference type="CDD" id="cd05233">
    <property type="entry name" value="SDR_c"/>
    <property type="match status" value="1"/>
</dbReference>
<evidence type="ECO:0000313" key="4">
    <source>
        <dbReference type="EMBL" id="MBB1160761.1"/>
    </source>
</evidence>
<proteinExistence type="inferred from homology"/>
<organism evidence="4 5">
    <name type="scientific">Aquariibacter albus</name>
    <dbReference type="NCBI Taxonomy" id="2759899"/>
    <lineage>
        <taxon>Bacteria</taxon>
        <taxon>Pseudomonadati</taxon>
        <taxon>Pseudomonadota</taxon>
        <taxon>Betaproteobacteria</taxon>
        <taxon>Burkholderiales</taxon>
        <taxon>Sphaerotilaceae</taxon>
        <taxon>Aquariibacter</taxon>
    </lineage>
</organism>
<gene>
    <name evidence="4" type="ORF">H4F90_02035</name>
</gene>
<evidence type="ECO:0000313" key="5">
    <source>
        <dbReference type="Proteomes" id="UP000586093"/>
    </source>
</evidence>
<dbReference type="Gene3D" id="3.40.50.720">
    <property type="entry name" value="NAD(P)-binding Rossmann-like Domain"/>
    <property type="match status" value="1"/>
</dbReference>
<evidence type="ECO:0000256" key="2">
    <source>
        <dbReference type="ARBA" id="ARBA00023002"/>
    </source>
</evidence>
<dbReference type="PANTHER" id="PTHR44196:SF1">
    <property type="entry name" value="DEHYDROGENASE_REDUCTASE SDR FAMILY MEMBER 7B"/>
    <property type="match status" value="1"/>
</dbReference>
<protein>
    <submittedName>
        <fullName evidence="4">SDR family oxidoreductase</fullName>
    </submittedName>
</protein>
<dbReference type="InterPro" id="IPR002347">
    <property type="entry name" value="SDR_fam"/>
</dbReference>
<dbReference type="NCBIfam" id="NF005489">
    <property type="entry name" value="PRK07102.1"/>
    <property type="match status" value="1"/>
</dbReference>
<dbReference type="PRINTS" id="PR00081">
    <property type="entry name" value="GDHRDH"/>
</dbReference>
<dbReference type="InterPro" id="IPR036291">
    <property type="entry name" value="NAD(P)-bd_dom_sf"/>
</dbReference>
<comment type="similarity">
    <text evidence="1">Belongs to the short-chain dehydrogenases/reductases (SDR) family.</text>
</comment>
<keyword evidence="3" id="KW-1133">Transmembrane helix</keyword>
<dbReference type="GO" id="GO:0016491">
    <property type="term" value="F:oxidoreductase activity"/>
    <property type="evidence" value="ECO:0007669"/>
    <property type="project" value="UniProtKB-KW"/>
</dbReference>
<accession>A0A839HP34</accession>
<keyword evidence="5" id="KW-1185">Reference proteome</keyword>
<dbReference type="AlphaFoldDB" id="A0A839HP34"/>
<comment type="caution">
    <text evidence="4">The sequence shown here is derived from an EMBL/GenBank/DDBJ whole genome shotgun (WGS) entry which is preliminary data.</text>
</comment>